<dbReference type="EMBL" id="LTAO01000001">
    <property type="protein sequence ID" value="KYG34911.1"/>
    <property type="molecule type" value="Genomic_DNA"/>
</dbReference>
<gene>
    <name evidence="1" type="ORF">AZF04_00840</name>
</gene>
<dbReference type="STRING" id="519424.AZF04_00840"/>
<dbReference type="Gene3D" id="3.30.2000.30">
    <property type="match status" value="1"/>
</dbReference>
<accession>A0A161Q1R4</accession>
<name>A0A161Q1R4_9BACI</name>
<protein>
    <recommendedName>
        <fullName evidence="3">DUF5072 domain-containing protein</fullName>
    </recommendedName>
</protein>
<keyword evidence="2" id="KW-1185">Reference proteome</keyword>
<dbReference type="Proteomes" id="UP000075806">
    <property type="component" value="Unassembled WGS sequence"/>
</dbReference>
<comment type="caution">
    <text evidence="1">The sequence shown here is derived from an EMBL/GenBank/DDBJ whole genome shotgun (WGS) entry which is preliminary data.</text>
</comment>
<dbReference type="InterPro" id="IPR053745">
    <property type="entry name" value="Viral_Tail_Comp_sf"/>
</dbReference>
<evidence type="ECO:0000313" key="2">
    <source>
        <dbReference type="Proteomes" id="UP000075806"/>
    </source>
</evidence>
<dbReference type="OrthoDB" id="2227204at2"/>
<reference evidence="1" key="1">
    <citation type="submission" date="2016-02" db="EMBL/GenBank/DDBJ databases">
        <title>Genome sequence of Bacillus trypoxylicola KCTC 13244(T).</title>
        <authorList>
            <person name="Jeong H."/>
            <person name="Park S.-H."/>
            <person name="Choi S.-K."/>
        </authorList>
    </citation>
    <scope>NUCLEOTIDE SEQUENCE [LARGE SCALE GENOMIC DNA]</scope>
    <source>
        <strain evidence="1">KCTC 13244</strain>
    </source>
</reference>
<organism evidence="1 2">
    <name type="scientific">Alkalihalobacillus trypoxylicola</name>
    <dbReference type="NCBI Taxonomy" id="519424"/>
    <lineage>
        <taxon>Bacteria</taxon>
        <taxon>Bacillati</taxon>
        <taxon>Bacillota</taxon>
        <taxon>Bacilli</taxon>
        <taxon>Bacillales</taxon>
        <taxon>Bacillaceae</taxon>
        <taxon>Alkalihalobacillus</taxon>
    </lineage>
</organism>
<evidence type="ECO:0008006" key="3">
    <source>
        <dbReference type="Google" id="ProtNLM"/>
    </source>
</evidence>
<proteinExistence type="predicted"/>
<evidence type="ECO:0000313" key="1">
    <source>
        <dbReference type="EMBL" id="KYG34911.1"/>
    </source>
</evidence>
<dbReference type="Pfam" id="PF16807">
    <property type="entry name" value="Phage_tail_terminator_4"/>
    <property type="match status" value="1"/>
</dbReference>
<dbReference type="RefSeq" id="WP_061947165.1">
    <property type="nucleotide sequence ID" value="NZ_LTAO01000001.1"/>
</dbReference>
<dbReference type="AlphaFoldDB" id="A0A161Q1R4"/>
<sequence>MLKKLSILDMHVALKNKIEANTHLKCIDNVGVNEPSPFTFLEIVGMTEKNTKTMYVDEYIIHVHVISEPSNSSIGHYANISSVQEALTEYIRLPDGFELFKQASSGLISNYIEKETNERHAVLGFIFNVSYGFKIKI</sequence>